<gene>
    <name evidence="2" type="ORF">MCOR_5676</name>
</gene>
<protein>
    <recommendedName>
        <fullName evidence="4">Ig-like domain-containing protein</fullName>
    </recommendedName>
</protein>
<evidence type="ECO:0008006" key="4">
    <source>
        <dbReference type="Google" id="ProtNLM"/>
    </source>
</evidence>
<evidence type="ECO:0000256" key="1">
    <source>
        <dbReference type="SAM" id="MobiDB-lite"/>
    </source>
</evidence>
<dbReference type="Proteomes" id="UP000507470">
    <property type="component" value="Unassembled WGS sequence"/>
</dbReference>
<sequence>MITPTNVQTTEASSDDSANYTEINGDDYRRTTLQENDNPISSTVNIIVVEDTDTALQSSGHSSASSDNYIDTSDNYDDGYEKPYTTLVVQHRADDEHVYLITNKFDIYENSTSFEKVACGRSLELINDDTSTVETNPHVYENNDQENTNLSYIDNDFDKRDNGFHMSRIDSPVVEITRRPTELKLILICNPSGNPANYTLGDWELWSEFREHIRNLEGTPDGTLTFLKSSNRLHETDGIYKCKASNGIYGTNGHLYQIGTALVYNKVPPISVNANKPIQFCRYGQKMNLTILLYNKYGTIQATISKLSEPLYTETRQETIKTQDISHDVNVTVSGIKITFQLTLDKIEDFTDYTIKACNEMGCNELTVQGS</sequence>
<dbReference type="EMBL" id="CACVKT020001056">
    <property type="protein sequence ID" value="CAC5364729.1"/>
    <property type="molecule type" value="Genomic_DNA"/>
</dbReference>
<evidence type="ECO:0000313" key="3">
    <source>
        <dbReference type="Proteomes" id="UP000507470"/>
    </source>
</evidence>
<dbReference type="OrthoDB" id="6187077at2759"/>
<evidence type="ECO:0000313" key="2">
    <source>
        <dbReference type="EMBL" id="CAC5364729.1"/>
    </source>
</evidence>
<organism evidence="2 3">
    <name type="scientific">Mytilus coruscus</name>
    <name type="common">Sea mussel</name>
    <dbReference type="NCBI Taxonomy" id="42192"/>
    <lineage>
        <taxon>Eukaryota</taxon>
        <taxon>Metazoa</taxon>
        <taxon>Spiralia</taxon>
        <taxon>Lophotrochozoa</taxon>
        <taxon>Mollusca</taxon>
        <taxon>Bivalvia</taxon>
        <taxon>Autobranchia</taxon>
        <taxon>Pteriomorphia</taxon>
        <taxon>Mytilida</taxon>
        <taxon>Mytiloidea</taxon>
        <taxon>Mytilidae</taxon>
        <taxon>Mytilinae</taxon>
        <taxon>Mytilus</taxon>
    </lineage>
</organism>
<dbReference type="AlphaFoldDB" id="A0A6J8ACQ5"/>
<proteinExistence type="predicted"/>
<keyword evidence="3" id="KW-1185">Reference proteome</keyword>
<feature type="region of interest" description="Disordered" evidence="1">
    <location>
        <begin position="1"/>
        <end position="22"/>
    </location>
</feature>
<name>A0A6J8ACQ5_MYTCO</name>
<reference evidence="2 3" key="1">
    <citation type="submission" date="2020-06" db="EMBL/GenBank/DDBJ databases">
        <authorList>
            <person name="Li R."/>
            <person name="Bekaert M."/>
        </authorList>
    </citation>
    <scope>NUCLEOTIDE SEQUENCE [LARGE SCALE GENOMIC DNA]</scope>
    <source>
        <strain evidence="3">wild</strain>
    </source>
</reference>
<accession>A0A6J8ACQ5</accession>